<gene>
    <name evidence="1" type="ORF">PsorP6_015659</name>
</gene>
<keyword evidence="2" id="KW-1185">Reference proteome</keyword>
<dbReference type="Proteomes" id="UP001163321">
    <property type="component" value="Chromosome 10"/>
</dbReference>
<accession>A0ACC0WQN7</accession>
<sequence length="210" mass="23301">MPPYFQQHTIEVLLFIYGESRDFDALCGLFEKQVMAFPLERAHYEWLHVPPHAPELLASRAARAPAHARAVQSTGQILLGGHLRARVSKGGGNGVREQVTVAVNQVQGKTPKGIRRINRNESADHALNDERIFSPEDLARIALFRHRYGLPMTLELVDKLGWVSWWHLVHPVSTEETNSQDESGAELNNCSKGGGACAAFPIGFIETTSQ</sequence>
<protein>
    <submittedName>
        <fullName evidence="1">Uncharacterized protein</fullName>
    </submittedName>
</protein>
<reference evidence="1 2" key="1">
    <citation type="journal article" date="2022" name="bioRxiv">
        <title>The genome of the oomycete Peronosclerospora sorghi, a cosmopolitan pathogen of maize and sorghum, is inflated with dispersed pseudogenes.</title>
        <authorList>
            <person name="Fletcher K."/>
            <person name="Martin F."/>
            <person name="Isakeit T."/>
            <person name="Cavanaugh K."/>
            <person name="Magill C."/>
            <person name="Michelmore R."/>
        </authorList>
    </citation>
    <scope>NUCLEOTIDE SEQUENCE [LARGE SCALE GENOMIC DNA]</scope>
    <source>
        <strain evidence="1">P6</strain>
    </source>
</reference>
<name>A0ACC0WQN7_9STRA</name>
<evidence type="ECO:0000313" key="2">
    <source>
        <dbReference type="Proteomes" id="UP001163321"/>
    </source>
</evidence>
<organism evidence="1 2">
    <name type="scientific">Peronosclerospora sorghi</name>
    <dbReference type="NCBI Taxonomy" id="230839"/>
    <lineage>
        <taxon>Eukaryota</taxon>
        <taxon>Sar</taxon>
        <taxon>Stramenopiles</taxon>
        <taxon>Oomycota</taxon>
        <taxon>Peronosporomycetes</taxon>
        <taxon>Peronosporales</taxon>
        <taxon>Peronosporaceae</taxon>
        <taxon>Peronosclerospora</taxon>
    </lineage>
</organism>
<proteinExistence type="predicted"/>
<evidence type="ECO:0000313" key="1">
    <source>
        <dbReference type="EMBL" id="KAI9920061.1"/>
    </source>
</evidence>
<comment type="caution">
    <text evidence="1">The sequence shown here is derived from an EMBL/GenBank/DDBJ whole genome shotgun (WGS) entry which is preliminary data.</text>
</comment>
<dbReference type="EMBL" id="CM047589">
    <property type="protein sequence ID" value="KAI9920061.1"/>
    <property type="molecule type" value="Genomic_DNA"/>
</dbReference>